<feature type="non-terminal residue" evidence="2">
    <location>
        <position position="190"/>
    </location>
</feature>
<sequence>MPTRTALQDHILSHNNQRSNVHLCTYPDCGRSESGKGSKDSTSLKRHLESHERGVAVSEALKKHSRTRCIDPRCDYKQRAIFLVEHEKQHKTGKFACGACGLKYTHVVYANKHALNDCKVENAAQIHVPPTMKVTCPEERCGHEREKTELGRANLDKHIKAQHENGSAIVVSVVYQFSSRVSVAVVDWMY</sequence>
<comment type="caution">
    <text evidence="2">The sequence shown here is derived from an EMBL/GenBank/DDBJ whole genome shotgun (WGS) entry which is preliminary data.</text>
</comment>
<dbReference type="AlphaFoldDB" id="A0A9P8FM57"/>
<dbReference type="Proteomes" id="UP000729357">
    <property type="component" value="Unassembled WGS sequence"/>
</dbReference>
<name>A0A9P8FM57_AURME</name>
<evidence type="ECO:0000313" key="3">
    <source>
        <dbReference type="Proteomes" id="UP000729357"/>
    </source>
</evidence>
<evidence type="ECO:0000256" key="1">
    <source>
        <dbReference type="SAM" id="MobiDB-lite"/>
    </source>
</evidence>
<proteinExistence type="predicted"/>
<organism evidence="2 3">
    <name type="scientific">Aureobasidium melanogenum</name>
    <name type="common">Aureobasidium pullulans var. melanogenum</name>
    <dbReference type="NCBI Taxonomy" id="46634"/>
    <lineage>
        <taxon>Eukaryota</taxon>
        <taxon>Fungi</taxon>
        <taxon>Dikarya</taxon>
        <taxon>Ascomycota</taxon>
        <taxon>Pezizomycotina</taxon>
        <taxon>Dothideomycetes</taxon>
        <taxon>Dothideomycetidae</taxon>
        <taxon>Dothideales</taxon>
        <taxon>Saccotheciaceae</taxon>
        <taxon>Aureobasidium</taxon>
    </lineage>
</organism>
<accession>A0A9P8FM57</accession>
<protein>
    <submittedName>
        <fullName evidence="2">Uncharacterized protein</fullName>
    </submittedName>
</protein>
<evidence type="ECO:0000313" key="2">
    <source>
        <dbReference type="EMBL" id="KAG9976665.1"/>
    </source>
</evidence>
<reference evidence="2" key="1">
    <citation type="journal article" date="2021" name="J Fungi (Basel)">
        <title>Virulence traits and population genomics of the black yeast Aureobasidium melanogenum.</title>
        <authorList>
            <person name="Cernosa A."/>
            <person name="Sun X."/>
            <person name="Gostincar C."/>
            <person name="Fang C."/>
            <person name="Gunde-Cimerman N."/>
            <person name="Song Z."/>
        </authorList>
    </citation>
    <scope>NUCLEOTIDE SEQUENCE</scope>
    <source>
        <strain evidence="2">EXF-9298</strain>
    </source>
</reference>
<reference evidence="2" key="2">
    <citation type="submission" date="2021-08" db="EMBL/GenBank/DDBJ databases">
        <authorList>
            <person name="Gostincar C."/>
            <person name="Sun X."/>
            <person name="Song Z."/>
            <person name="Gunde-Cimerman N."/>
        </authorList>
    </citation>
    <scope>NUCLEOTIDE SEQUENCE</scope>
    <source>
        <strain evidence="2">EXF-9298</strain>
    </source>
</reference>
<feature type="region of interest" description="Disordered" evidence="1">
    <location>
        <begin position="31"/>
        <end position="53"/>
    </location>
</feature>
<keyword evidence="3" id="KW-1185">Reference proteome</keyword>
<dbReference type="EMBL" id="JAHFXS010001583">
    <property type="protein sequence ID" value="KAG9976665.1"/>
    <property type="molecule type" value="Genomic_DNA"/>
</dbReference>
<gene>
    <name evidence="2" type="ORF">KCU98_g10578</name>
</gene>